<evidence type="ECO:0000313" key="1">
    <source>
        <dbReference type="EMBL" id="KAF6422763.1"/>
    </source>
</evidence>
<organism evidence="1 2">
    <name type="scientific">Rousettus aegyptiacus</name>
    <name type="common">Egyptian fruit bat</name>
    <name type="synonym">Pteropus aegyptiacus</name>
    <dbReference type="NCBI Taxonomy" id="9407"/>
    <lineage>
        <taxon>Eukaryota</taxon>
        <taxon>Metazoa</taxon>
        <taxon>Chordata</taxon>
        <taxon>Craniata</taxon>
        <taxon>Vertebrata</taxon>
        <taxon>Euteleostomi</taxon>
        <taxon>Mammalia</taxon>
        <taxon>Eutheria</taxon>
        <taxon>Laurasiatheria</taxon>
        <taxon>Chiroptera</taxon>
        <taxon>Yinpterochiroptera</taxon>
        <taxon>Pteropodoidea</taxon>
        <taxon>Pteropodidae</taxon>
        <taxon>Rousettinae</taxon>
        <taxon>Rousettus</taxon>
    </lineage>
</organism>
<gene>
    <name evidence="1" type="ORF">HJG63_008571</name>
</gene>
<comment type="caution">
    <text evidence="1">The sequence shown here is derived from an EMBL/GenBank/DDBJ whole genome shotgun (WGS) entry which is preliminary data.</text>
</comment>
<evidence type="ECO:0000313" key="2">
    <source>
        <dbReference type="Proteomes" id="UP000593571"/>
    </source>
</evidence>
<protein>
    <submittedName>
        <fullName evidence="1">Uncharacterized protein</fullName>
    </submittedName>
</protein>
<proteinExistence type="predicted"/>
<dbReference type="EMBL" id="JACASE010000012">
    <property type="protein sequence ID" value="KAF6422763.1"/>
    <property type="molecule type" value="Genomic_DNA"/>
</dbReference>
<keyword evidence="2" id="KW-1185">Reference proteome</keyword>
<dbReference type="Proteomes" id="UP000593571">
    <property type="component" value="Unassembled WGS sequence"/>
</dbReference>
<sequence>MLHGLLCHPLATTFPVGQALMTEVKRIGEVGLQEMSKEQLCGPFSPSLPWHSDIKRDTFFCIPASALKAHSLGGRGYDMVPPKRKAAQICSHLLRIHYRQAHPNFLSFNPCHKSMREVMPGCTADQWP</sequence>
<accession>A0A7J8DI21</accession>
<reference evidence="1 2" key="1">
    <citation type="journal article" date="2020" name="Nature">
        <title>Six reference-quality genomes reveal evolution of bat adaptations.</title>
        <authorList>
            <person name="Jebb D."/>
            <person name="Huang Z."/>
            <person name="Pippel M."/>
            <person name="Hughes G.M."/>
            <person name="Lavrichenko K."/>
            <person name="Devanna P."/>
            <person name="Winkler S."/>
            <person name="Jermiin L.S."/>
            <person name="Skirmuntt E.C."/>
            <person name="Katzourakis A."/>
            <person name="Burkitt-Gray L."/>
            <person name="Ray D.A."/>
            <person name="Sullivan K.A.M."/>
            <person name="Roscito J.G."/>
            <person name="Kirilenko B.M."/>
            <person name="Davalos L.M."/>
            <person name="Corthals A.P."/>
            <person name="Power M.L."/>
            <person name="Jones G."/>
            <person name="Ransome R.D."/>
            <person name="Dechmann D.K.N."/>
            <person name="Locatelli A.G."/>
            <person name="Puechmaille S.J."/>
            <person name="Fedrigo O."/>
            <person name="Jarvis E.D."/>
            <person name="Hiller M."/>
            <person name="Vernes S.C."/>
            <person name="Myers E.W."/>
            <person name="Teeling E.C."/>
        </authorList>
    </citation>
    <scope>NUCLEOTIDE SEQUENCE [LARGE SCALE GENOMIC DNA]</scope>
    <source>
        <strain evidence="1">MRouAeg1</strain>
        <tissue evidence="1">Muscle</tissue>
    </source>
</reference>
<name>A0A7J8DI21_ROUAE</name>
<dbReference type="AlphaFoldDB" id="A0A7J8DI21"/>